<sequence>HSLTRLQQSDVDENCASDIECHLDEMFSNMFHLLDEVGQLTVSRWQAQLIQLTKKWSSSSQLFHKHLSALQCHLKWLEILHNHETPADGLESVCGKGKDCHVCFSKMVALRQDPQRNMTEEITVLAESSSPERASLPKEESNVASREPACEFSEDDSDGLNAIKPCSLDSTIVTSSTLHLDQKLEQGSKIQLPVVEMASGNNVFLTDLSQELKRTPTPGSSVSKIIVVLAPSREMTAQLMVTDAGESRPLIKSPQLELAFYDIEMKTWRKGCQFDFPISGAMLEKHSWRMTFLNDCLYLFSLTKQLALEFNTIEKKWVHLDGKQLFLHHLNNSPVKSIIPIAVGNKLIVLSMSREAQANGEFSTQQHFYEMDQASKTFLCVSSVQDNRLDLPITQWTVDGNILITVKASTMVYRQLSHIQYIHVYNAETRSLQTHEVFCATAAGVKVLANRNMVYLLDSEGWCRTYNLDSSEWKAVTRYQCQGLYSACYASSSEDVYPALTHVTCHAGSSRWEITTQRNSVSARMQETVVYEGGELSTYSHPPPPFQFMTAMSPGQMSRSSLDKMPFPKFMYIENQMLDFYCRANQ</sequence>
<name>A0AAV2HMJ1_LYMST</name>
<dbReference type="AlphaFoldDB" id="A0AAV2HMJ1"/>
<feature type="non-terminal residue" evidence="2">
    <location>
        <position position="1"/>
    </location>
</feature>
<organism evidence="2 3">
    <name type="scientific">Lymnaea stagnalis</name>
    <name type="common">Great pond snail</name>
    <name type="synonym">Helix stagnalis</name>
    <dbReference type="NCBI Taxonomy" id="6523"/>
    <lineage>
        <taxon>Eukaryota</taxon>
        <taxon>Metazoa</taxon>
        <taxon>Spiralia</taxon>
        <taxon>Lophotrochozoa</taxon>
        <taxon>Mollusca</taxon>
        <taxon>Gastropoda</taxon>
        <taxon>Heterobranchia</taxon>
        <taxon>Euthyneura</taxon>
        <taxon>Panpulmonata</taxon>
        <taxon>Hygrophila</taxon>
        <taxon>Lymnaeoidea</taxon>
        <taxon>Lymnaeidae</taxon>
        <taxon>Lymnaea</taxon>
    </lineage>
</organism>
<protein>
    <submittedName>
        <fullName evidence="2">Uncharacterized protein</fullName>
    </submittedName>
</protein>
<keyword evidence="3" id="KW-1185">Reference proteome</keyword>
<feature type="region of interest" description="Disordered" evidence="1">
    <location>
        <begin position="126"/>
        <end position="156"/>
    </location>
</feature>
<evidence type="ECO:0000313" key="3">
    <source>
        <dbReference type="Proteomes" id="UP001497497"/>
    </source>
</evidence>
<dbReference type="Proteomes" id="UP001497497">
    <property type="component" value="Unassembled WGS sequence"/>
</dbReference>
<dbReference type="EMBL" id="CAXITT010000180">
    <property type="protein sequence ID" value="CAL1534718.1"/>
    <property type="molecule type" value="Genomic_DNA"/>
</dbReference>
<accession>A0AAV2HMJ1</accession>
<reference evidence="2 3" key="1">
    <citation type="submission" date="2024-04" db="EMBL/GenBank/DDBJ databases">
        <authorList>
            <consortium name="Genoscope - CEA"/>
            <person name="William W."/>
        </authorList>
    </citation>
    <scope>NUCLEOTIDE SEQUENCE [LARGE SCALE GENOMIC DNA]</scope>
</reference>
<evidence type="ECO:0000313" key="2">
    <source>
        <dbReference type="EMBL" id="CAL1534718.1"/>
    </source>
</evidence>
<evidence type="ECO:0000256" key="1">
    <source>
        <dbReference type="SAM" id="MobiDB-lite"/>
    </source>
</evidence>
<proteinExistence type="predicted"/>
<gene>
    <name evidence="2" type="ORF">GSLYS_00008678001</name>
</gene>
<comment type="caution">
    <text evidence="2">The sequence shown here is derived from an EMBL/GenBank/DDBJ whole genome shotgun (WGS) entry which is preliminary data.</text>
</comment>